<dbReference type="NCBIfam" id="TIGR00756">
    <property type="entry name" value="PPR"/>
    <property type="match status" value="1"/>
</dbReference>
<dbReference type="PANTHER" id="PTHR47447">
    <property type="entry name" value="OS03G0856100 PROTEIN"/>
    <property type="match status" value="1"/>
</dbReference>
<keyword evidence="2" id="KW-0677">Repeat</keyword>
<feature type="repeat" description="PPR" evidence="3">
    <location>
        <begin position="88"/>
        <end position="122"/>
    </location>
</feature>
<keyword evidence="4" id="KW-0472">Membrane</keyword>
<dbReference type="PANTHER" id="PTHR47447:SF23">
    <property type="entry name" value="PENTACOTRIPEPTIDE-REPEAT REGION OF PRORP DOMAIN-CONTAINING PROTEIN"/>
    <property type="match status" value="1"/>
</dbReference>
<dbReference type="Gene3D" id="1.25.40.10">
    <property type="entry name" value="Tetratricopeptide repeat domain"/>
    <property type="match status" value="1"/>
</dbReference>
<evidence type="ECO:0000256" key="1">
    <source>
        <dbReference type="ARBA" id="ARBA00007626"/>
    </source>
</evidence>
<keyword evidence="4" id="KW-0812">Transmembrane</keyword>
<dbReference type="PROSITE" id="PS51375">
    <property type="entry name" value="PPR"/>
    <property type="match status" value="1"/>
</dbReference>
<name>A0A7J6ELF1_CANSA</name>
<accession>A0A7J6ELF1</accession>
<dbReference type="AlphaFoldDB" id="A0A7J6ELF1"/>
<gene>
    <name evidence="5" type="ORF">F8388_005235</name>
</gene>
<reference evidence="5 6" key="1">
    <citation type="journal article" date="2020" name="bioRxiv">
        <title>Sequence and annotation of 42 cannabis genomes reveals extensive copy number variation in cannabinoid synthesis and pathogen resistance genes.</title>
        <authorList>
            <person name="Mckernan K.J."/>
            <person name="Helbert Y."/>
            <person name="Kane L.T."/>
            <person name="Ebling H."/>
            <person name="Zhang L."/>
            <person name="Liu B."/>
            <person name="Eaton Z."/>
            <person name="Mclaughlin S."/>
            <person name="Kingan S."/>
            <person name="Baybayan P."/>
            <person name="Concepcion G."/>
            <person name="Jordan M."/>
            <person name="Riva A."/>
            <person name="Barbazuk W."/>
            <person name="Harkins T."/>
        </authorList>
    </citation>
    <scope>NUCLEOTIDE SEQUENCE [LARGE SCALE GENOMIC DNA]</scope>
    <source>
        <strain evidence="6">cv. Jamaican Lion 4</strain>
        <tissue evidence="5">Leaf</tissue>
    </source>
</reference>
<evidence type="ECO:0008006" key="7">
    <source>
        <dbReference type="Google" id="ProtNLM"/>
    </source>
</evidence>
<proteinExistence type="inferred from homology"/>
<protein>
    <recommendedName>
        <fullName evidence="7">Pentatricopeptide repeat-containing protein</fullName>
    </recommendedName>
</protein>
<keyword evidence="4" id="KW-1133">Transmembrane helix</keyword>
<dbReference type="EMBL" id="JAATIP010000218">
    <property type="protein sequence ID" value="KAF4359126.1"/>
    <property type="molecule type" value="Genomic_DNA"/>
</dbReference>
<evidence type="ECO:0000313" key="6">
    <source>
        <dbReference type="Proteomes" id="UP000525078"/>
    </source>
</evidence>
<evidence type="ECO:0000313" key="5">
    <source>
        <dbReference type="EMBL" id="KAF4359126.1"/>
    </source>
</evidence>
<evidence type="ECO:0000256" key="2">
    <source>
        <dbReference type="ARBA" id="ARBA00022737"/>
    </source>
</evidence>
<feature type="transmembrane region" description="Helical" evidence="4">
    <location>
        <begin position="123"/>
        <end position="143"/>
    </location>
</feature>
<comment type="similarity">
    <text evidence="1">Belongs to the PPR family. P subfamily.</text>
</comment>
<comment type="caution">
    <text evidence="5">The sequence shown here is derived from an EMBL/GenBank/DDBJ whole genome shotgun (WGS) entry which is preliminary data.</text>
</comment>
<organism evidence="5 6">
    <name type="scientific">Cannabis sativa</name>
    <name type="common">Hemp</name>
    <name type="synonym">Marijuana</name>
    <dbReference type="NCBI Taxonomy" id="3483"/>
    <lineage>
        <taxon>Eukaryota</taxon>
        <taxon>Viridiplantae</taxon>
        <taxon>Streptophyta</taxon>
        <taxon>Embryophyta</taxon>
        <taxon>Tracheophyta</taxon>
        <taxon>Spermatophyta</taxon>
        <taxon>Magnoliopsida</taxon>
        <taxon>eudicotyledons</taxon>
        <taxon>Gunneridae</taxon>
        <taxon>Pentapetalae</taxon>
        <taxon>rosids</taxon>
        <taxon>fabids</taxon>
        <taxon>Rosales</taxon>
        <taxon>Cannabaceae</taxon>
        <taxon>Cannabis</taxon>
    </lineage>
</organism>
<evidence type="ECO:0000256" key="3">
    <source>
        <dbReference type="PROSITE-ProRule" id="PRU00708"/>
    </source>
</evidence>
<feature type="transmembrane region" description="Helical" evidence="4">
    <location>
        <begin position="149"/>
        <end position="166"/>
    </location>
</feature>
<dbReference type="Pfam" id="PF01535">
    <property type="entry name" value="PPR"/>
    <property type="match status" value="1"/>
</dbReference>
<evidence type="ECO:0000256" key="4">
    <source>
        <dbReference type="SAM" id="Phobius"/>
    </source>
</evidence>
<sequence>MEKVYEFVDEMEGKQGNCLPNHVTYSFLLKSLKGAEEVPDLLERMERNDYSLIGDTCNLLLKLYMDWDCQERVEHTWNEMERHGLGPDQRSYIVMIHGYCDKGRRDDALRYYREMKSKGSLHLSHLLLVPSSPFWFINVWLLFESVAGMLLYSNWLGFVLGILLRGHCFEASSSIE</sequence>
<dbReference type="InterPro" id="IPR011990">
    <property type="entry name" value="TPR-like_helical_dom_sf"/>
</dbReference>
<dbReference type="Proteomes" id="UP000525078">
    <property type="component" value="Unassembled WGS sequence"/>
</dbReference>
<dbReference type="InterPro" id="IPR002885">
    <property type="entry name" value="PPR_rpt"/>
</dbReference>